<reference evidence="1" key="1">
    <citation type="journal article" date="2022" name="bioRxiv">
        <title>Sequencing and chromosome-scale assembly of the giantPleurodeles waltlgenome.</title>
        <authorList>
            <person name="Brown T."/>
            <person name="Elewa A."/>
            <person name="Iarovenko S."/>
            <person name="Subramanian E."/>
            <person name="Araus A.J."/>
            <person name="Petzold A."/>
            <person name="Susuki M."/>
            <person name="Suzuki K.-i.T."/>
            <person name="Hayashi T."/>
            <person name="Toyoda A."/>
            <person name="Oliveira C."/>
            <person name="Osipova E."/>
            <person name="Leigh N.D."/>
            <person name="Simon A."/>
            <person name="Yun M.H."/>
        </authorList>
    </citation>
    <scope>NUCLEOTIDE SEQUENCE</scope>
    <source>
        <strain evidence="1">20211129_DDA</strain>
        <tissue evidence="1">Liver</tissue>
    </source>
</reference>
<keyword evidence="2" id="KW-1185">Reference proteome</keyword>
<comment type="caution">
    <text evidence="1">The sequence shown here is derived from an EMBL/GenBank/DDBJ whole genome shotgun (WGS) entry which is preliminary data.</text>
</comment>
<evidence type="ECO:0000313" key="1">
    <source>
        <dbReference type="EMBL" id="KAJ1100595.1"/>
    </source>
</evidence>
<evidence type="ECO:0000313" key="2">
    <source>
        <dbReference type="Proteomes" id="UP001066276"/>
    </source>
</evidence>
<gene>
    <name evidence="1" type="ORF">NDU88_005676</name>
</gene>
<dbReference type="Proteomes" id="UP001066276">
    <property type="component" value="Chromosome 10"/>
</dbReference>
<dbReference type="EMBL" id="JANPWB010000014">
    <property type="protein sequence ID" value="KAJ1100595.1"/>
    <property type="molecule type" value="Genomic_DNA"/>
</dbReference>
<accession>A0AAV7MK45</accession>
<sequence length="85" mass="9531">MGTWVLPGHVMMTHLLLSPDKRGEREAIIAERFNNQGAQLVCYQTSIVGAHDEYGGTAWKDYDKEFRGIKAKKPSPGWDQIGLIT</sequence>
<name>A0AAV7MK45_PLEWA</name>
<organism evidence="1 2">
    <name type="scientific">Pleurodeles waltl</name>
    <name type="common">Iberian ribbed newt</name>
    <dbReference type="NCBI Taxonomy" id="8319"/>
    <lineage>
        <taxon>Eukaryota</taxon>
        <taxon>Metazoa</taxon>
        <taxon>Chordata</taxon>
        <taxon>Craniata</taxon>
        <taxon>Vertebrata</taxon>
        <taxon>Euteleostomi</taxon>
        <taxon>Amphibia</taxon>
        <taxon>Batrachia</taxon>
        <taxon>Caudata</taxon>
        <taxon>Salamandroidea</taxon>
        <taxon>Salamandridae</taxon>
        <taxon>Pleurodelinae</taxon>
        <taxon>Pleurodeles</taxon>
    </lineage>
</organism>
<protein>
    <submittedName>
        <fullName evidence="1">Uncharacterized protein</fullName>
    </submittedName>
</protein>
<dbReference type="AlphaFoldDB" id="A0AAV7MK45"/>
<proteinExistence type="predicted"/>